<sequence>MTPTATRAPAKATVGAASWGSDSQSGARAIDAAAETTTPDSSAPGHGTGRNRAAGEPPPPGGAGAGDLTVMALADNPSLSCRDRTPANCPGLA</sequence>
<dbReference type="Proteomes" id="UP001501074">
    <property type="component" value="Unassembled WGS sequence"/>
</dbReference>
<accession>A0ABP7AFF4</accession>
<feature type="region of interest" description="Disordered" evidence="1">
    <location>
        <begin position="1"/>
        <end position="68"/>
    </location>
</feature>
<dbReference type="EMBL" id="BAAAZO010000011">
    <property type="protein sequence ID" value="GAA3631114.1"/>
    <property type="molecule type" value="Genomic_DNA"/>
</dbReference>
<keyword evidence="3" id="KW-1185">Reference proteome</keyword>
<reference evidence="3" key="1">
    <citation type="journal article" date="2019" name="Int. J. Syst. Evol. Microbiol.">
        <title>The Global Catalogue of Microorganisms (GCM) 10K type strain sequencing project: providing services to taxonomists for standard genome sequencing and annotation.</title>
        <authorList>
            <consortium name="The Broad Institute Genomics Platform"/>
            <consortium name="The Broad Institute Genome Sequencing Center for Infectious Disease"/>
            <person name="Wu L."/>
            <person name="Ma J."/>
        </authorList>
    </citation>
    <scope>NUCLEOTIDE SEQUENCE [LARGE SCALE GENOMIC DNA]</scope>
    <source>
        <strain evidence="3">JCM 16902</strain>
    </source>
</reference>
<evidence type="ECO:0000313" key="2">
    <source>
        <dbReference type="EMBL" id="GAA3631114.1"/>
    </source>
</evidence>
<gene>
    <name evidence="2" type="ORF">GCM10022223_56390</name>
</gene>
<proteinExistence type="predicted"/>
<evidence type="ECO:0000313" key="3">
    <source>
        <dbReference type="Proteomes" id="UP001501074"/>
    </source>
</evidence>
<protein>
    <submittedName>
        <fullName evidence="2">Uncharacterized protein</fullName>
    </submittedName>
</protein>
<name>A0ABP7AFF4_9ACTN</name>
<evidence type="ECO:0000256" key="1">
    <source>
        <dbReference type="SAM" id="MobiDB-lite"/>
    </source>
</evidence>
<organism evidence="2 3">
    <name type="scientific">Kineosporia mesophila</name>
    <dbReference type="NCBI Taxonomy" id="566012"/>
    <lineage>
        <taxon>Bacteria</taxon>
        <taxon>Bacillati</taxon>
        <taxon>Actinomycetota</taxon>
        <taxon>Actinomycetes</taxon>
        <taxon>Kineosporiales</taxon>
        <taxon>Kineosporiaceae</taxon>
        <taxon>Kineosporia</taxon>
    </lineage>
</organism>
<feature type="compositionally biased region" description="Low complexity" evidence="1">
    <location>
        <begin position="1"/>
        <end position="13"/>
    </location>
</feature>
<comment type="caution">
    <text evidence="2">The sequence shown here is derived from an EMBL/GenBank/DDBJ whole genome shotgun (WGS) entry which is preliminary data.</text>
</comment>